<organism evidence="1">
    <name type="scientific">Rhizophora mucronata</name>
    <name type="common">Asiatic mangrove</name>
    <dbReference type="NCBI Taxonomy" id="61149"/>
    <lineage>
        <taxon>Eukaryota</taxon>
        <taxon>Viridiplantae</taxon>
        <taxon>Streptophyta</taxon>
        <taxon>Embryophyta</taxon>
        <taxon>Tracheophyta</taxon>
        <taxon>Spermatophyta</taxon>
        <taxon>Magnoliopsida</taxon>
        <taxon>eudicotyledons</taxon>
        <taxon>Gunneridae</taxon>
        <taxon>Pentapetalae</taxon>
        <taxon>rosids</taxon>
        <taxon>fabids</taxon>
        <taxon>Malpighiales</taxon>
        <taxon>Rhizophoraceae</taxon>
        <taxon>Rhizophora</taxon>
    </lineage>
</organism>
<dbReference type="AlphaFoldDB" id="A0A2P2KVN7"/>
<dbReference type="EMBL" id="GGEC01029297">
    <property type="protein sequence ID" value="MBX09781.1"/>
    <property type="molecule type" value="Transcribed_RNA"/>
</dbReference>
<evidence type="ECO:0000313" key="1">
    <source>
        <dbReference type="EMBL" id="MBX09781.1"/>
    </source>
</evidence>
<sequence>MKWSIACLIWKHPTKILCRTRKDGILQCVCCGLG</sequence>
<name>A0A2P2KVN7_RHIMU</name>
<accession>A0A2P2KVN7</accession>
<reference evidence="1" key="1">
    <citation type="submission" date="2018-02" db="EMBL/GenBank/DDBJ databases">
        <title>Rhizophora mucronata_Transcriptome.</title>
        <authorList>
            <person name="Meera S.P."/>
            <person name="Sreeshan A."/>
            <person name="Augustine A."/>
        </authorList>
    </citation>
    <scope>NUCLEOTIDE SEQUENCE</scope>
    <source>
        <tissue evidence="1">Leaf</tissue>
    </source>
</reference>
<protein>
    <submittedName>
        <fullName evidence="1">Uncharacterized protein</fullName>
    </submittedName>
</protein>
<proteinExistence type="predicted"/>